<proteinExistence type="predicted"/>
<keyword evidence="2" id="KW-0812">Transmembrane</keyword>
<reference evidence="3 4" key="1">
    <citation type="submission" date="2017-03" db="EMBL/GenBank/DDBJ databases">
        <title>Lifting the veil on microbial sulfur biogeochemistry in mining wastewaters.</title>
        <authorList>
            <person name="Kantor R.S."/>
            <person name="Colenbrander Nelson T."/>
            <person name="Marshall S."/>
            <person name="Bennett D."/>
            <person name="Apte S."/>
            <person name="Camacho D."/>
            <person name="Thomas B.C."/>
            <person name="Warren L.A."/>
            <person name="Banfield J.F."/>
        </authorList>
    </citation>
    <scope>NUCLEOTIDE SEQUENCE [LARGE SCALE GENOMIC DNA]</scope>
    <source>
        <strain evidence="3">32-68-21</strain>
    </source>
</reference>
<dbReference type="AlphaFoldDB" id="A0A258HM50"/>
<sequence length="168" mass="18787">MKRLTSEIIVDAPPENVWDILAEIPAYPDWNNSTRIVPDGKKPDEITYGLTAVRPNGQEVSWRLTGRMLDRRKPDLIAWRLGMPGFVFLSMAYTLTPRGVGTHVLFSAEVSGLVPRIFPNHFPNLLPAPMAGTLRALKRRAEVTGSRPAPVPVTRKKPRHGGPPPRRR</sequence>
<dbReference type="InterPro" id="IPR019587">
    <property type="entry name" value="Polyketide_cyclase/dehydratase"/>
</dbReference>
<keyword evidence="2" id="KW-0472">Membrane</keyword>
<evidence type="ECO:0000313" key="4">
    <source>
        <dbReference type="Proteomes" id="UP000216147"/>
    </source>
</evidence>
<evidence type="ECO:0000256" key="1">
    <source>
        <dbReference type="SAM" id="MobiDB-lite"/>
    </source>
</evidence>
<feature type="region of interest" description="Disordered" evidence="1">
    <location>
        <begin position="141"/>
        <end position="168"/>
    </location>
</feature>
<dbReference type="Pfam" id="PF10604">
    <property type="entry name" value="Polyketide_cyc2"/>
    <property type="match status" value="1"/>
</dbReference>
<feature type="transmembrane region" description="Helical" evidence="2">
    <location>
        <begin position="77"/>
        <end position="95"/>
    </location>
</feature>
<organism evidence="3 4">
    <name type="scientific">Brevundimonas subvibrioides</name>
    <dbReference type="NCBI Taxonomy" id="74313"/>
    <lineage>
        <taxon>Bacteria</taxon>
        <taxon>Pseudomonadati</taxon>
        <taxon>Pseudomonadota</taxon>
        <taxon>Alphaproteobacteria</taxon>
        <taxon>Caulobacterales</taxon>
        <taxon>Caulobacteraceae</taxon>
        <taxon>Brevundimonas</taxon>
    </lineage>
</organism>
<feature type="compositionally biased region" description="Basic residues" evidence="1">
    <location>
        <begin position="154"/>
        <end position="168"/>
    </location>
</feature>
<dbReference type="EMBL" id="NCEQ01000003">
    <property type="protein sequence ID" value="OYX58051.1"/>
    <property type="molecule type" value="Genomic_DNA"/>
</dbReference>
<protein>
    <recommendedName>
        <fullName evidence="5">SRPBCC domain-containing protein</fullName>
    </recommendedName>
</protein>
<comment type="caution">
    <text evidence="3">The sequence shown here is derived from an EMBL/GenBank/DDBJ whole genome shotgun (WGS) entry which is preliminary data.</text>
</comment>
<keyword evidence="2" id="KW-1133">Transmembrane helix</keyword>
<evidence type="ECO:0000256" key="2">
    <source>
        <dbReference type="SAM" id="Phobius"/>
    </source>
</evidence>
<evidence type="ECO:0008006" key="5">
    <source>
        <dbReference type="Google" id="ProtNLM"/>
    </source>
</evidence>
<dbReference type="Gene3D" id="3.30.530.20">
    <property type="match status" value="1"/>
</dbReference>
<dbReference type="SUPFAM" id="SSF55961">
    <property type="entry name" value="Bet v1-like"/>
    <property type="match status" value="1"/>
</dbReference>
<gene>
    <name evidence="3" type="ORF">B7Y86_03290</name>
</gene>
<name>A0A258HM50_9CAUL</name>
<accession>A0A258HM50</accession>
<dbReference type="InterPro" id="IPR023393">
    <property type="entry name" value="START-like_dom_sf"/>
</dbReference>
<dbReference type="Proteomes" id="UP000216147">
    <property type="component" value="Unassembled WGS sequence"/>
</dbReference>
<evidence type="ECO:0000313" key="3">
    <source>
        <dbReference type="EMBL" id="OYX58051.1"/>
    </source>
</evidence>